<protein>
    <recommendedName>
        <fullName evidence="4">DUF1109 domain-containing protein</fullName>
    </recommendedName>
</protein>
<feature type="transmembrane region" description="Helical" evidence="1">
    <location>
        <begin position="45"/>
        <end position="67"/>
    </location>
</feature>
<evidence type="ECO:0000313" key="2">
    <source>
        <dbReference type="EMBL" id="GII27240.1"/>
    </source>
</evidence>
<evidence type="ECO:0000256" key="1">
    <source>
        <dbReference type="SAM" id="Phobius"/>
    </source>
</evidence>
<evidence type="ECO:0000313" key="3">
    <source>
        <dbReference type="Proteomes" id="UP000650628"/>
    </source>
</evidence>
<dbReference type="EMBL" id="BOOO01000003">
    <property type="protein sequence ID" value="GII27240.1"/>
    <property type="molecule type" value="Genomic_DNA"/>
</dbReference>
<proteinExistence type="predicted"/>
<reference evidence="2 3" key="1">
    <citation type="submission" date="2021-01" db="EMBL/GenBank/DDBJ databases">
        <title>Whole genome shotgun sequence of Planotetraspora mira NBRC 15435.</title>
        <authorList>
            <person name="Komaki H."/>
            <person name="Tamura T."/>
        </authorList>
    </citation>
    <scope>NUCLEOTIDE SEQUENCE [LARGE SCALE GENOMIC DNA]</scope>
    <source>
        <strain evidence="2 3">NBRC 15435</strain>
    </source>
</reference>
<name>A0A8J3TU33_9ACTN</name>
<keyword evidence="3" id="KW-1185">Reference proteome</keyword>
<dbReference type="AlphaFoldDB" id="A0A8J3TU33"/>
<comment type="caution">
    <text evidence="2">The sequence shown here is derived from an EMBL/GenBank/DDBJ whole genome shotgun (WGS) entry which is preliminary data.</text>
</comment>
<dbReference type="Proteomes" id="UP000650628">
    <property type="component" value="Unassembled WGS sequence"/>
</dbReference>
<keyword evidence="1" id="KW-0812">Transmembrane</keyword>
<feature type="transmembrane region" description="Helical" evidence="1">
    <location>
        <begin position="79"/>
        <end position="101"/>
    </location>
</feature>
<keyword evidence="1" id="KW-1133">Transmembrane helix</keyword>
<feature type="transmembrane region" description="Helical" evidence="1">
    <location>
        <begin position="20"/>
        <end position="39"/>
    </location>
</feature>
<accession>A0A8J3TU33</accession>
<keyword evidence="1" id="KW-0472">Membrane</keyword>
<organism evidence="2 3">
    <name type="scientific">Planotetraspora mira</name>
    <dbReference type="NCBI Taxonomy" id="58121"/>
    <lineage>
        <taxon>Bacteria</taxon>
        <taxon>Bacillati</taxon>
        <taxon>Actinomycetota</taxon>
        <taxon>Actinomycetes</taxon>
        <taxon>Streptosporangiales</taxon>
        <taxon>Streptosporangiaceae</taxon>
        <taxon>Planotetraspora</taxon>
    </lineage>
</organism>
<evidence type="ECO:0008006" key="4">
    <source>
        <dbReference type="Google" id="ProtNLM"/>
    </source>
</evidence>
<gene>
    <name evidence="2" type="ORF">Pmi06nite_06820</name>
</gene>
<sequence>MTLDEVPDTRQDTRSGRSRWLWFTTPAAFAAALTLVASAPPGGHFLGTLAALGAWLFAGVWWLILLVGSATRAAKLHAWPPIIGVLTAVLVIIGVPTRVAFLVSEPALVEYAESLPAGEDHIFVGRFVGVFSISDVQRSGGAVIFDVDGVGGMLEQCGFAYTPGGRVQDLPVSTADHLTGDWYATCTDFD</sequence>
<dbReference type="RefSeq" id="WP_203951329.1">
    <property type="nucleotide sequence ID" value="NZ_BOOO01000003.1"/>
</dbReference>